<feature type="domain" description="UspA" evidence="2">
    <location>
        <begin position="6"/>
        <end position="141"/>
    </location>
</feature>
<feature type="domain" description="UspA" evidence="2">
    <location>
        <begin position="152"/>
        <end position="285"/>
    </location>
</feature>
<dbReference type="PANTHER" id="PTHR46268:SF6">
    <property type="entry name" value="UNIVERSAL STRESS PROTEIN UP12"/>
    <property type="match status" value="1"/>
</dbReference>
<proteinExistence type="inferred from homology"/>
<evidence type="ECO:0000313" key="4">
    <source>
        <dbReference type="Proteomes" id="UP001215216"/>
    </source>
</evidence>
<reference evidence="3 4" key="1">
    <citation type="submission" date="2023-03" db="EMBL/GenBank/DDBJ databases">
        <title>Complete genome of Arcanobacterium canis strain DSM 25104 isolated in 2010 from a canine otitis externa in Germany.</title>
        <authorList>
            <person name="Borowiak M."/>
            <person name="Kreitlow A."/>
            <person name="Malorny B."/>
            <person name="Laemmler C."/>
            <person name="Prenger-Berninghoff E."/>
            <person name="Ploetz M."/>
            <person name="Abdulmawjood A."/>
        </authorList>
    </citation>
    <scope>NUCLEOTIDE SEQUENCE [LARGE SCALE GENOMIC DNA]</scope>
    <source>
        <strain evidence="3 4">DSM 25104</strain>
    </source>
</reference>
<dbReference type="Gene3D" id="3.40.50.12370">
    <property type="match status" value="1"/>
</dbReference>
<protein>
    <submittedName>
        <fullName evidence="3">Universal stress protein</fullName>
    </submittedName>
</protein>
<sequence length="301" mass="32443">MHDNVVVVGIDGSEPSYAALDWALNQAKMRDARLHLVCAFELPTYATASVSAIPQDSGQYLRDAAEGMLQKAVEKVEGQGVPVTSALEFGDPTEILTELSKKAALVVIGGRSSGNKFSDRILRTASSAVPAHAYCPTVVVPVRHERTFQPIEHIVVGVDGSEHGRRALQRAIWEADRWNARLTVLCAVPISYNPGMNAVISDEDILADAEKEIRMEIDAVCEGRDVKINVHAQRGNPSYVLPEFSKMVDLVVLGTRGRGGIAGLLLGSTSQMVLGQAECPVMVVPKKVREGDDVGPAKREP</sequence>
<evidence type="ECO:0000313" key="3">
    <source>
        <dbReference type="EMBL" id="WFM83620.1"/>
    </source>
</evidence>
<dbReference type="Pfam" id="PF00582">
    <property type="entry name" value="Usp"/>
    <property type="match status" value="2"/>
</dbReference>
<comment type="similarity">
    <text evidence="1">Belongs to the universal stress protein A family.</text>
</comment>
<dbReference type="InterPro" id="IPR006016">
    <property type="entry name" value="UspA"/>
</dbReference>
<dbReference type="RefSeq" id="WP_278013015.1">
    <property type="nucleotide sequence ID" value="NZ_CP121208.1"/>
</dbReference>
<dbReference type="CDD" id="cd00293">
    <property type="entry name" value="USP-like"/>
    <property type="match status" value="1"/>
</dbReference>
<evidence type="ECO:0000259" key="2">
    <source>
        <dbReference type="Pfam" id="PF00582"/>
    </source>
</evidence>
<gene>
    <name evidence="3" type="ORF">P7079_01160</name>
</gene>
<dbReference type="PANTHER" id="PTHR46268">
    <property type="entry name" value="STRESS RESPONSE PROTEIN NHAX"/>
    <property type="match status" value="1"/>
</dbReference>
<organism evidence="3 4">
    <name type="scientific">Arcanobacterium canis</name>
    <dbReference type="NCBI Taxonomy" id="999183"/>
    <lineage>
        <taxon>Bacteria</taxon>
        <taxon>Bacillati</taxon>
        <taxon>Actinomycetota</taxon>
        <taxon>Actinomycetes</taxon>
        <taxon>Actinomycetales</taxon>
        <taxon>Actinomycetaceae</taxon>
        <taxon>Arcanobacterium</taxon>
    </lineage>
</organism>
<accession>A0ABY8FYL3</accession>
<dbReference type="EMBL" id="CP121208">
    <property type="protein sequence ID" value="WFM83620.1"/>
    <property type="molecule type" value="Genomic_DNA"/>
</dbReference>
<keyword evidence="4" id="KW-1185">Reference proteome</keyword>
<evidence type="ECO:0000256" key="1">
    <source>
        <dbReference type="ARBA" id="ARBA00008791"/>
    </source>
</evidence>
<dbReference type="Proteomes" id="UP001215216">
    <property type="component" value="Chromosome"/>
</dbReference>
<dbReference type="SUPFAM" id="SSF52402">
    <property type="entry name" value="Adenine nucleotide alpha hydrolases-like"/>
    <property type="match status" value="2"/>
</dbReference>
<dbReference type="InterPro" id="IPR006015">
    <property type="entry name" value="Universal_stress_UspA"/>
</dbReference>
<name>A0ABY8FYL3_9ACTO</name>
<dbReference type="PRINTS" id="PR01438">
    <property type="entry name" value="UNVRSLSTRESS"/>
</dbReference>